<reference evidence="2 3" key="1">
    <citation type="journal article" date="2023" name="Plants (Basel)">
        <title>Bridging the Gap: Combining Genomics and Transcriptomics Approaches to Understand Stylosanthes scabra, an Orphan Legume from the Brazilian Caatinga.</title>
        <authorList>
            <person name="Ferreira-Neto J.R.C."/>
            <person name="da Silva M.D."/>
            <person name="Binneck E."/>
            <person name="de Melo N.F."/>
            <person name="da Silva R.H."/>
            <person name="de Melo A.L.T.M."/>
            <person name="Pandolfi V."/>
            <person name="Bustamante F.O."/>
            <person name="Brasileiro-Vidal A.C."/>
            <person name="Benko-Iseppon A.M."/>
        </authorList>
    </citation>
    <scope>NUCLEOTIDE SEQUENCE [LARGE SCALE GENOMIC DNA]</scope>
    <source>
        <tissue evidence="2">Leaves</tissue>
    </source>
</reference>
<dbReference type="Pfam" id="PF03004">
    <property type="entry name" value="Transposase_24"/>
    <property type="match status" value="1"/>
</dbReference>
<organism evidence="2 3">
    <name type="scientific">Stylosanthes scabra</name>
    <dbReference type="NCBI Taxonomy" id="79078"/>
    <lineage>
        <taxon>Eukaryota</taxon>
        <taxon>Viridiplantae</taxon>
        <taxon>Streptophyta</taxon>
        <taxon>Embryophyta</taxon>
        <taxon>Tracheophyta</taxon>
        <taxon>Spermatophyta</taxon>
        <taxon>Magnoliopsida</taxon>
        <taxon>eudicotyledons</taxon>
        <taxon>Gunneridae</taxon>
        <taxon>Pentapetalae</taxon>
        <taxon>rosids</taxon>
        <taxon>fabids</taxon>
        <taxon>Fabales</taxon>
        <taxon>Fabaceae</taxon>
        <taxon>Papilionoideae</taxon>
        <taxon>50 kb inversion clade</taxon>
        <taxon>dalbergioids sensu lato</taxon>
        <taxon>Dalbergieae</taxon>
        <taxon>Pterocarpus clade</taxon>
        <taxon>Stylosanthes</taxon>
    </lineage>
</organism>
<comment type="caution">
    <text evidence="2">The sequence shown here is derived from an EMBL/GenBank/DDBJ whole genome shotgun (WGS) entry which is preliminary data.</text>
</comment>
<feature type="compositionally biased region" description="Basic and acidic residues" evidence="1">
    <location>
        <begin position="100"/>
        <end position="115"/>
    </location>
</feature>
<feature type="non-terminal residue" evidence="2">
    <location>
        <position position="115"/>
    </location>
</feature>
<gene>
    <name evidence="2" type="ORF">PIB30_046634</name>
</gene>
<feature type="region of interest" description="Disordered" evidence="1">
    <location>
        <begin position="94"/>
        <end position="115"/>
    </location>
</feature>
<proteinExistence type="predicted"/>
<accession>A0ABU6WJY0</accession>
<evidence type="ECO:0000256" key="1">
    <source>
        <dbReference type="SAM" id="MobiDB-lite"/>
    </source>
</evidence>
<protein>
    <submittedName>
        <fullName evidence="2">Uncharacterized protein</fullName>
    </submittedName>
</protein>
<keyword evidence="3" id="KW-1185">Reference proteome</keyword>
<dbReference type="Proteomes" id="UP001341840">
    <property type="component" value="Unassembled WGS sequence"/>
</dbReference>
<dbReference type="InterPro" id="IPR004252">
    <property type="entry name" value="Probable_transposase_24"/>
</dbReference>
<evidence type="ECO:0000313" key="3">
    <source>
        <dbReference type="Proteomes" id="UP001341840"/>
    </source>
</evidence>
<evidence type="ECO:0000313" key="2">
    <source>
        <dbReference type="EMBL" id="MED6184353.1"/>
    </source>
</evidence>
<name>A0ABU6WJY0_9FABA</name>
<sequence length="115" mass="13471">MARLRSPRSFRITTYGLCPSSAWHQITRSIFCGTVGGWIRDDLWDRLVEFWRQEDFKKLKQVNKRNKTSSTGKSLYTGNSTTYKATRESMSEVFARTHTRKEDRLSVDKRSEDVS</sequence>
<dbReference type="EMBL" id="JASCZI010181535">
    <property type="protein sequence ID" value="MED6184353.1"/>
    <property type="molecule type" value="Genomic_DNA"/>
</dbReference>